<reference evidence="4" key="1">
    <citation type="submission" date="2020-02" db="EMBL/GenBank/DDBJ databases">
        <authorList>
            <person name="Meier V. D."/>
        </authorList>
    </citation>
    <scope>NUCLEOTIDE SEQUENCE</scope>
    <source>
        <strain evidence="4">AVDCRST_MAG74</strain>
    </source>
</reference>
<evidence type="ECO:0000313" key="4">
    <source>
        <dbReference type="EMBL" id="CAA9413718.1"/>
    </source>
</evidence>
<organism evidence="4">
    <name type="scientific">uncultured Pyrinomonadaceae bacterium</name>
    <dbReference type="NCBI Taxonomy" id="2283094"/>
    <lineage>
        <taxon>Bacteria</taxon>
        <taxon>Pseudomonadati</taxon>
        <taxon>Acidobacteriota</taxon>
        <taxon>Blastocatellia</taxon>
        <taxon>Blastocatellales</taxon>
        <taxon>Pyrinomonadaceae</taxon>
        <taxon>environmental samples</taxon>
    </lineage>
</organism>
<feature type="signal peptide" evidence="2">
    <location>
        <begin position="1"/>
        <end position="28"/>
    </location>
</feature>
<name>A0A6J4PG91_9BACT</name>
<dbReference type="InterPro" id="IPR013424">
    <property type="entry name" value="Ice-binding_C"/>
</dbReference>
<dbReference type="AlphaFoldDB" id="A0A6J4PG91"/>
<evidence type="ECO:0000259" key="3">
    <source>
        <dbReference type="Pfam" id="PF07589"/>
    </source>
</evidence>
<dbReference type="Pfam" id="PF07589">
    <property type="entry name" value="PEP-CTERM"/>
    <property type="match status" value="1"/>
</dbReference>
<gene>
    <name evidence="4" type="ORF">AVDCRST_MAG74-2471</name>
</gene>
<keyword evidence="2" id="KW-0732">Signal</keyword>
<feature type="region of interest" description="Disordered" evidence="1">
    <location>
        <begin position="127"/>
        <end position="159"/>
    </location>
</feature>
<sequence>MMKNLKVRFFLSALTLYSIMAAANSATAAPVYFNEVVQVVNAKPGKAGTGGFAQLRLADDDLVLTDDDKKKNASPIQDDRVITETRSEIVEEEVCDCENPLPPVIAAAFPYWTLGFAAVPLAFLVPPGDDDNESPTTSTPPTTPTPTTPAPPAPVPEPMTIILFGTGLASIGMAARRRFGKKTDEENEA</sequence>
<protein>
    <recommendedName>
        <fullName evidence="3">Ice-binding protein C-terminal domain-containing protein</fullName>
    </recommendedName>
</protein>
<proteinExistence type="predicted"/>
<accession>A0A6J4PG91</accession>
<evidence type="ECO:0000256" key="2">
    <source>
        <dbReference type="SAM" id="SignalP"/>
    </source>
</evidence>
<feature type="domain" description="Ice-binding protein C-terminal" evidence="3">
    <location>
        <begin position="154"/>
        <end position="178"/>
    </location>
</feature>
<feature type="compositionally biased region" description="Pro residues" evidence="1">
    <location>
        <begin position="141"/>
        <end position="157"/>
    </location>
</feature>
<evidence type="ECO:0000256" key="1">
    <source>
        <dbReference type="SAM" id="MobiDB-lite"/>
    </source>
</evidence>
<dbReference type="EMBL" id="CADCUR010000225">
    <property type="protein sequence ID" value="CAA9413718.1"/>
    <property type="molecule type" value="Genomic_DNA"/>
</dbReference>
<dbReference type="NCBIfam" id="TIGR02595">
    <property type="entry name" value="PEP_CTERM"/>
    <property type="match status" value="1"/>
</dbReference>
<feature type="chain" id="PRO_5026935081" description="Ice-binding protein C-terminal domain-containing protein" evidence="2">
    <location>
        <begin position="29"/>
        <end position="189"/>
    </location>
</feature>